<protein>
    <submittedName>
        <fullName evidence="1">Uncharacterized protein</fullName>
    </submittedName>
</protein>
<organism evidence="1 2">
    <name type="scientific">Babesia duncani</name>
    <dbReference type="NCBI Taxonomy" id="323732"/>
    <lineage>
        <taxon>Eukaryota</taxon>
        <taxon>Sar</taxon>
        <taxon>Alveolata</taxon>
        <taxon>Apicomplexa</taxon>
        <taxon>Aconoidasida</taxon>
        <taxon>Piroplasmida</taxon>
        <taxon>Babesiidae</taxon>
        <taxon>Babesia</taxon>
    </lineage>
</organism>
<comment type="caution">
    <text evidence="1">The sequence shown here is derived from an EMBL/GenBank/DDBJ whole genome shotgun (WGS) entry which is preliminary data.</text>
</comment>
<name>A0AAD9PPF7_9APIC</name>
<dbReference type="RefSeq" id="XP_067805114.1">
    <property type="nucleotide sequence ID" value="XM_067946323.1"/>
</dbReference>
<reference evidence="1" key="1">
    <citation type="journal article" date="2023" name="Nat. Microbiol.">
        <title>Babesia duncani multi-omics identifies virulence factors and drug targets.</title>
        <authorList>
            <person name="Singh P."/>
            <person name="Lonardi S."/>
            <person name="Liang Q."/>
            <person name="Vydyam P."/>
            <person name="Khabirova E."/>
            <person name="Fang T."/>
            <person name="Gihaz S."/>
            <person name="Thekkiniath J."/>
            <person name="Munshi M."/>
            <person name="Abel S."/>
            <person name="Ciampossin L."/>
            <person name="Batugedara G."/>
            <person name="Gupta M."/>
            <person name="Lu X.M."/>
            <person name="Lenz T."/>
            <person name="Chakravarty S."/>
            <person name="Cornillot E."/>
            <person name="Hu Y."/>
            <person name="Ma W."/>
            <person name="Gonzalez L.M."/>
            <person name="Sanchez S."/>
            <person name="Estrada K."/>
            <person name="Sanchez-Flores A."/>
            <person name="Montero E."/>
            <person name="Harb O.S."/>
            <person name="Le Roch K.G."/>
            <person name="Mamoun C.B."/>
        </authorList>
    </citation>
    <scope>NUCLEOTIDE SEQUENCE</scope>
    <source>
        <strain evidence="1">WA1</strain>
    </source>
</reference>
<dbReference type="GeneID" id="94335579"/>
<keyword evidence="2" id="KW-1185">Reference proteome</keyword>
<evidence type="ECO:0000313" key="1">
    <source>
        <dbReference type="EMBL" id="KAK2198272.1"/>
    </source>
</evidence>
<dbReference type="EMBL" id="JALLKP010000001">
    <property type="protein sequence ID" value="KAK2198272.1"/>
    <property type="molecule type" value="Genomic_DNA"/>
</dbReference>
<accession>A0AAD9PPF7</accession>
<dbReference type="AlphaFoldDB" id="A0AAD9PPF7"/>
<evidence type="ECO:0000313" key="2">
    <source>
        <dbReference type="Proteomes" id="UP001214638"/>
    </source>
</evidence>
<dbReference type="Proteomes" id="UP001214638">
    <property type="component" value="Unassembled WGS sequence"/>
</dbReference>
<gene>
    <name evidence="1" type="ORF">BdWA1_001281</name>
</gene>
<sequence>MRNDIFGRWIFTLRRFPQCNKHIKSQFGFQTNIKCNIASIPQTKNNVAFNRSIYTLNSRDFATQQSYVGKNKSEATVIRKVHATGDNVEMGPPTFTLFTENVCLTVKATNDESSSGQGLLFTAMKRLQEPSRQFNKNSRVSSVLPLEQLDRLQAILREKSNEEFTIHGIDGGSIVIACSHDCISIKLNPSLIPGQTLIDSKTPSTGHKLNAKINFLGGLNEVTLISYALDNISESLQQL</sequence>
<dbReference type="KEGG" id="bdw:94335579"/>
<proteinExistence type="predicted"/>